<dbReference type="PANTHER" id="PTHR24251:SF52">
    <property type="entry name" value="CUB DOMAIN-CONTAINING PROTEIN"/>
    <property type="match status" value="1"/>
</dbReference>
<evidence type="ECO:0000256" key="1">
    <source>
        <dbReference type="ARBA" id="ARBA00022737"/>
    </source>
</evidence>
<protein>
    <recommendedName>
        <fullName evidence="4">CUB domain-containing protein</fullName>
    </recommendedName>
</protein>
<dbReference type="FunFam" id="2.60.120.290:FF:000056">
    <property type="entry name" value="C-type LECtin"/>
    <property type="match status" value="1"/>
</dbReference>
<dbReference type="CDD" id="cd00041">
    <property type="entry name" value="CUB"/>
    <property type="match status" value="2"/>
</dbReference>
<keyword evidence="2 3" id="KW-1015">Disulfide bond</keyword>
<dbReference type="Pfam" id="PF00431">
    <property type="entry name" value="CUB"/>
    <property type="match status" value="2"/>
</dbReference>
<dbReference type="AlphaFoldDB" id="C3YGU6"/>
<keyword evidence="1" id="KW-0677">Repeat</keyword>
<evidence type="ECO:0000259" key="4">
    <source>
        <dbReference type="PROSITE" id="PS01180"/>
    </source>
</evidence>
<dbReference type="PANTHER" id="PTHR24251">
    <property type="entry name" value="OVOCHYMASE-RELATED"/>
    <property type="match status" value="1"/>
</dbReference>
<evidence type="ECO:0000256" key="3">
    <source>
        <dbReference type="PROSITE-ProRule" id="PRU00059"/>
    </source>
</evidence>
<comment type="caution">
    <text evidence="3">Lacks conserved residue(s) required for the propagation of feature annotation.</text>
</comment>
<sequence>GPVTSPNYPSNYGNDENCGWLITVPTGSRILLTFDSFDVDDLDDALTIYDGSSYCASQLTGSQTVKPLTSTCNSMFLRFTSDYTNTSRGFQFSYTSQSVSYLATTACGGNLTAPSGGIVTSPNYPGNYGNNEVCDWLITVPAGSRIRLTFDSFDIRYRYDYLTIYDGASDCALILRWITGRQQLSPVTSASNVMFLRFTSDWYFATERFQFSYTS</sequence>
<dbReference type="InterPro" id="IPR000859">
    <property type="entry name" value="CUB_dom"/>
</dbReference>
<dbReference type="EMBL" id="GG666512">
    <property type="protein sequence ID" value="EEN60417.1"/>
    <property type="molecule type" value="Genomic_DNA"/>
</dbReference>
<evidence type="ECO:0000256" key="2">
    <source>
        <dbReference type="ARBA" id="ARBA00023157"/>
    </source>
</evidence>
<organism>
    <name type="scientific">Branchiostoma floridae</name>
    <name type="common">Florida lancelet</name>
    <name type="synonym">Amphioxus</name>
    <dbReference type="NCBI Taxonomy" id="7739"/>
    <lineage>
        <taxon>Eukaryota</taxon>
        <taxon>Metazoa</taxon>
        <taxon>Chordata</taxon>
        <taxon>Cephalochordata</taxon>
        <taxon>Leptocardii</taxon>
        <taxon>Amphioxiformes</taxon>
        <taxon>Branchiostomatidae</taxon>
        <taxon>Branchiostoma</taxon>
    </lineage>
</organism>
<name>C3YGU6_BRAFL</name>
<feature type="non-terminal residue" evidence="5">
    <location>
        <position position="1"/>
    </location>
</feature>
<dbReference type="InterPro" id="IPR035914">
    <property type="entry name" value="Sperma_CUB_dom_sf"/>
</dbReference>
<gene>
    <name evidence="5" type="ORF">BRAFLDRAFT_220401</name>
</gene>
<dbReference type="Gene3D" id="2.60.120.290">
    <property type="entry name" value="Spermadhesin, CUB domain"/>
    <property type="match status" value="2"/>
</dbReference>
<dbReference type="PROSITE" id="PS01180">
    <property type="entry name" value="CUB"/>
    <property type="match status" value="2"/>
</dbReference>
<dbReference type="FunFam" id="2.60.120.290:FF:000001">
    <property type="entry name" value="CUB and sushi domain-containing protein 3 isoform X1"/>
    <property type="match status" value="1"/>
</dbReference>
<feature type="domain" description="CUB" evidence="4">
    <location>
        <begin position="107"/>
        <end position="215"/>
    </location>
</feature>
<feature type="disulfide bond" evidence="3">
    <location>
        <begin position="107"/>
        <end position="134"/>
    </location>
</feature>
<feature type="domain" description="CUB" evidence="4">
    <location>
        <begin position="1"/>
        <end position="97"/>
    </location>
</feature>
<proteinExistence type="predicted"/>
<dbReference type="InParanoid" id="C3YGU6"/>
<accession>C3YGU6</accession>
<dbReference type="SUPFAM" id="SSF49854">
    <property type="entry name" value="Spermadhesin, CUB domain"/>
    <property type="match status" value="2"/>
</dbReference>
<dbReference type="eggNOG" id="ENOG502SBCS">
    <property type="taxonomic scope" value="Eukaryota"/>
</dbReference>
<dbReference type="SMART" id="SM00042">
    <property type="entry name" value="CUB"/>
    <property type="match status" value="2"/>
</dbReference>
<reference evidence="5" key="1">
    <citation type="journal article" date="2008" name="Nature">
        <title>The amphioxus genome and the evolution of the chordate karyotype.</title>
        <authorList>
            <consortium name="US DOE Joint Genome Institute (JGI-PGF)"/>
            <person name="Putnam N.H."/>
            <person name="Butts T."/>
            <person name="Ferrier D.E.K."/>
            <person name="Furlong R.F."/>
            <person name="Hellsten U."/>
            <person name="Kawashima T."/>
            <person name="Robinson-Rechavi M."/>
            <person name="Shoguchi E."/>
            <person name="Terry A."/>
            <person name="Yu J.-K."/>
            <person name="Benito-Gutierrez E.L."/>
            <person name="Dubchak I."/>
            <person name="Garcia-Fernandez J."/>
            <person name="Gibson-Brown J.J."/>
            <person name="Grigoriev I.V."/>
            <person name="Horton A.C."/>
            <person name="de Jong P.J."/>
            <person name="Jurka J."/>
            <person name="Kapitonov V.V."/>
            <person name="Kohara Y."/>
            <person name="Kuroki Y."/>
            <person name="Lindquist E."/>
            <person name="Lucas S."/>
            <person name="Osoegawa K."/>
            <person name="Pennacchio L.A."/>
            <person name="Salamov A.A."/>
            <person name="Satou Y."/>
            <person name="Sauka-Spengler T."/>
            <person name="Schmutz J."/>
            <person name="Shin-I T."/>
            <person name="Toyoda A."/>
            <person name="Bronner-Fraser M."/>
            <person name="Fujiyama A."/>
            <person name="Holland L.Z."/>
            <person name="Holland P.W.H."/>
            <person name="Satoh N."/>
            <person name="Rokhsar D.S."/>
        </authorList>
    </citation>
    <scope>NUCLEOTIDE SEQUENCE [LARGE SCALE GENOMIC DNA]</scope>
    <source>
        <strain evidence="5">S238N-H82</strain>
        <tissue evidence="5">Testes</tissue>
    </source>
</reference>
<feature type="non-terminal residue" evidence="5">
    <location>
        <position position="215"/>
    </location>
</feature>
<evidence type="ECO:0000313" key="5">
    <source>
        <dbReference type="EMBL" id="EEN60417.1"/>
    </source>
</evidence>